<comment type="caution">
    <text evidence="13">The sequence shown here is derived from an EMBL/GenBank/DDBJ whole genome shotgun (WGS) entry which is preliminary data.</text>
</comment>
<evidence type="ECO:0000256" key="11">
    <source>
        <dbReference type="ARBA" id="ARBA00030193"/>
    </source>
</evidence>
<evidence type="ECO:0000313" key="13">
    <source>
        <dbReference type="EMBL" id="PYE03298.1"/>
    </source>
</evidence>
<dbReference type="InterPro" id="IPR045031">
    <property type="entry name" value="DHP_synth-like"/>
</dbReference>
<dbReference type="OrthoDB" id="9811744at2"/>
<dbReference type="AlphaFoldDB" id="A0A318R6G4"/>
<comment type="cofactor">
    <cofactor evidence="2">
        <name>Mg(2+)</name>
        <dbReference type="ChEBI" id="CHEBI:18420"/>
    </cofactor>
</comment>
<evidence type="ECO:0000256" key="10">
    <source>
        <dbReference type="ARBA" id="ARBA00022909"/>
    </source>
</evidence>
<dbReference type="SUPFAM" id="SSF51717">
    <property type="entry name" value="Dihydropteroate synthetase-like"/>
    <property type="match status" value="1"/>
</dbReference>
<evidence type="ECO:0000256" key="5">
    <source>
        <dbReference type="ARBA" id="ARBA00012458"/>
    </source>
</evidence>
<dbReference type="InterPro" id="IPR011005">
    <property type="entry name" value="Dihydropteroate_synth-like_sf"/>
</dbReference>
<evidence type="ECO:0000259" key="12">
    <source>
        <dbReference type="PROSITE" id="PS50972"/>
    </source>
</evidence>
<keyword evidence="7" id="KW-0808">Transferase</keyword>
<evidence type="ECO:0000256" key="4">
    <source>
        <dbReference type="ARBA" id="ARBA00009503"/>
    </source>
</evidence>
<sequence>MAIINITNDSFSDGGLFVDLESAINHACLCIKKGAQILDIGAQSTRPGASEVGAEVEINRLIPLIKELKLMHPHIPISVDTYHHSVASKALNAGADCINDISGGRHDPEIFKVISDFSCPYILMHSRGNSKTMDSLTNYKNIVIDVKNELSIQIDSALSSGVNRRQIIIDPGIGFAKTVEQNLILLRNLELFDSMEFPILIGASRKRFIGSVINEIDPIKRIFGMAAIASRCVIAGVNFLRVHDVKQISQVIKMTNSII</sequence>
<name>A0A318R6G4_PROMR</name>
<keyword evidence="10" id="KW-0289">Folate biosynthesis</keyword>
<dbReference type="EC" id="2.5.1.15" evidence="5"/>
<accession>A0A318R6G4</accession>
<dbReference type="CDD" id="cd00739">
    <property type="entry name" value="DHPS"/>
    <property type="match status" value="1"/>
</dbReference>
<dbReference type="NCBIfam" id="TIGR01496">
    <property type="entry name" value="DHPS"/>
    <property type="match status" value="1"/>
</dbReference>
<dbReference type="Proteomes" id="UP000247807">
    <property type="component" value="Unassembled WGS sequence"/>
</dbReference>
<dbReference type="FunFam" id="3.20.20.20:FF:000006">
    <property type="entry name" value="Dihydropteroate synthase"/>
    <property type="match status" value="1"/>
</dbReference>
<dbReference type="PROSITE" id="PS50972">
    <property type="entry name" value="PTERIN_BINDING"/>
    <property type="match status" value="1"/>
</dbReference>
<evidence type="ECO:0000256" key="8">
    <source>
        <dbReference type="ARBA" id="ARBA00022723"/>
    </source>
</evidence>
<dbReference type="Pfam" id="PF00809">
    <property type="entry name" value="Pterin_bind"/>
    <property type="match status" value="1"/>
</dbReference>
<organism evidence="13 14">
    <name type="scientific">Prochlorococcus marinus XMU1408</name>
    <dbReference type="NCBI Taxonomy" id="2213228"/>
    <lineage>
        <taxon>Bacteria</taxon>
        <taxon>Bacillati</taxon>
        <taxon>Cyanobacteriota</taxon>
        <taxon>Cyanophyceae</taxon>
        <taxon>Synechococcales</taxon>
        <taxon>Prochlorococcaceae</taxon>
        <taxon>Prochlorococcus</taxon>
    </lineage>
</organism>
<evidence type="ECO:0000256" key="9">
    <source>
        <dbReference type="ARBA" id="ARBA00022842"/>
    </source>
</evidence>
<evidence type="ECO:0000256" key="2">
    <source>
        <dbReference type="ARBA" id="ARBA00001946"/>
    </source>
</evidence>
<evidence type="ECO:0000313" key="14">
    <source>
        <dbReference type="Proteomes" id="UP000247807"/>
    </source>
</evidence>
<dbReference type="PANTHER" id="PTHR20941:SF1">
    <property type="entry name" value="FOLIC ACID SYNTHESIS PROTEIN FOL1"/>
    <property type="match status" value="1"/>
</dbReference>
<feature type="domain" description="Pterin-binding" evidence="12">
    <location>
        <begin position="1"/>
        <end position="253"/>
    </location>
</feature>
<dbReference type="RefSeq" id="WP_158466774.1">
    <property type="nucleotide sequence ID" value="NZ_QJUE01000002.1"/>
</dbReference>
<dbReference type="Gene3D" id="3.20.20.20">
    <property type="entry name" value="Dihydropteroate synthase-like"/>
    <property type="match status" value="1"/>
</dbReference>
<gene>
    <name evidence="13" type="primary">folP</name>
    <name evidence="13" type="ORF">DNJ73_05190</name>
</gene>
<keyword evidence="9" id="KW-0460">Magnesium</keyword>
<comment type="pathway">
    <text evidence="3">Cofactor biosynthesis; tetrahydrofolate biosynthesis; 7,8-dihydrofolate from 2-amino-4-hydroxy-6-hydroxymethyl-7,8-dihydropteridine diphosphate and 4-aminobenzoate: step 1/2.</text>
</comment>
<dbReference type="PROSITE" id="PS00793">
    <property type="entry name" value="DHPS_2"/>
    <property type="match status" value="1"/>
</dbReference>
<dbReference type="GO" id="GO:0046654">
    <property type="term" value="P:tetrahydrofolate biosynthetic process"/>
    <property type="evidence" value="ECO:0007669"/>
    <property type="project" value="TreeGrafter"/>
</dbReference>
<comment type="catalytic activity">
    <reaction evidence="1">
        <text>(7,8-dihydropterin-6-yl)methyl diphosphate + 4-aminobenzoate = 7,8-dihydropteroate + diphosphate</text>
        <dbReference type="Rhea" id="RHEA:19949"/>
        <dbReference type="ChEBI" id="CHEBI:17836"/>
        <dbReference type="ChEBI" id="CHEBI:17839"/>
        <dbReference type="ChEBI" id="CHEBI:33019"/>
        <dbReference type="ChEBI" id="CHEBI:72950"/>
        <dbReference type="EC" id="2.5.1.15"/>
    </reaction>
</comment>
<dbReference type="PANTHER" id="PTHR20941">
    <property type="entry name" value="FOLATE SYNTHESIS PROTEINS"/>
    <property type="match status" value="1"/>
</dbReference>
<comment type="similarity">
    <text evidence="4">Belongs to the DHPS family.</text>
</comment>
<evidence type="ECO:0000256" key="7">
    <source>
        <dbReference type="ARBA" id="ARBA00022679"/>
    </source>
</evidence>
<evidence type="ECO:0000256" key="6">
    <source>
        <dbReference type="ARBA" id="ARBA00016919"/>
    </source>
</evidence>
<dbReference type="EMBL" id="QJUE01000002">
    <property type="protein sequence ID" value="PYE03298.1"/>
    <property type="molecule type" value="Genomic_DNA"/>
</dbReference>
<dbReference type="GO" id="GO:0046656">
    <property type="term" value="P:folic acid biosynthetic process"/>
    <property type="evidence" value="ECO:0007669"/>
    <property type="project" value="UniProtKB-KW"/>
</dbReference>
<keyword evidence="8" id="KW-0479">Metal-binding</keyword>
<dbReference type="InterPro" id="IPR006390">
    <property type="entry name" value="DHP_synth_dom"/>
</dbReference>
<evidence type="ECO:0000256" key="3">
    <source>
        <dbReference type="ARBA" id="ARBA00004763"/>
    </source>
</evidence>
<dbReference type="InterPro" id="IPR000489">
    <property type="entry name" value="Pterin-binding_dom"/>
</dbReference>
<dbReference type="GO" id="GO:0004156">
    <property type="term" value="F:dihydropteroate synthase activity"/>
    <property type="evidence" value="ECO:0007669"/>
    <property type="project" value="UniProtKB-EC"/>
</dbReference>
<proteinExistence type="inferred from homology"/>
<reference evidence="13 14" key="1">
    <citation type="journal article" date="2018" name="Appl. Environ. Microbiol.">
        <title>Genome rearrangement shapes Prochlorococcus ecological adaptation.</title>
        <authorList>
            <person name="Yan W."/>
            <person name="Wei S."/>
            <person name="Wang Q."/>
            <person name="Xiao X."/>
            <person name="Zeng Q."/>
            <person name="Jiao N."/>
            <person name="Zhang R."/>
        </authorList>
    </citation>
    <scope>NUCLEOTIDE SEQUENCE [LARGE SCALE GENOMIC DNA]</scope>
    <source>
        <strain evidence="13 14">XMU1408</strain>
    </source>
</reference>
<dbReference type="GO" id="GO:0046872">
    <property type="term" value="F:metal ion binding"/>
    <property type="evidence" value="ECO:0007669"/>
    <property type="project" value="UniProtKB-KW"/>
</dbReference>
<evidence type="ECO:0000256" key="1">
    <source>
        <dbReference type="ARBA" id="ARBA00000012"/>
    </source>
</evidence>
<protein>
    <recommendedName>
        <fullName evidence="6">Dihydropteroate synthase</fullName>
        <ecNumber evidence="5">2.5.1.15</ecNumber>
    </recommendedName>
    <alternativeName>
        <fullName evidence="11">Dihydropteroate pyrophosphorylase</fullName>
    </alternativeName>
</protein>